<dbReference type="AlphaFoldDB" id="A0A011PTN0"/>
<protein>
    <recommendedName>
        <fullName evidence="3">PepSY domain-containing protein</fullName>
    </recommendedName>
</protein>
<keyword evidence="2" id="KW-0732">Signal</keyword>
<feature type="signal peptide" evidence="2">
    <location>
        <begin position="1"/>
        <end position="28"/>
    </location>
</feature>
<feature type="chain" id="PRO_5001462032" description="PepSY domain-containing protein" evidence="2">
    <location>
        <begin position="29"/>
        <end position="142"/>
    </location>
</feature>
<keyword evidence="5" id="KW-1185">Reference proteome</keyword>
<evidence type="ECO:0000259" key="3">
    <source>
        <dbReference type="Pfam" id="PF13670"/>
    </source>
</evidence>
<feature type="compositionally biased region" description="Basic and acidic residues" evidence="1">
    <location>
        <begin position="96"/>
        <end position="129"/>
    </location>
</feature>
<reference evidence="4" key="1">
    <citation type="submission" date="2014-02" db="EMBL/GenBank/DDBJ databases">
        <title>Expanding our view of genomic diversity in Candidatus Accumulibacter clades.</title>
        <authorList>
            <person name="Skennerton C.T."/>
            <person name="Barr J.J."/>
            <person name="Slater F.R."/>
            <person name="Bond P.L."/>
            <person name="Tyson G.W."/>
        </authorList>
    </citation>
    <scope>NUCLEOTIDE SEQUENCE [LARGE SCALE GENOMIC DNA]</scope>
</reference>
<evidence type="ECO:0000313" key="5">
    <source>
        <dbReference type="Proteomes" id="UP000022141"/>
    </source>
</evidence>
<dbReference type="EMBL" id="JEMY01000004">
    <property type="protein sequence ID" value="EXI90761.1"/>
    <property type="molecule type" value="Genomic_DNA"/>
</dbReference>
<dbReference type="eggNOG" id="COG5591">
    <property type="taxonomic scope" value="Bacteria"/>
</dbReference>
<evidence type="ECO:0000313" key="4">
    <source>
        <dbReference type="EMBL" id="EXI90761.1"/>
    </source>
</evidence>
<feature type="region of interest" description="Disordered" evidence="1">
    <location>
        <begin position="73"/>
        <end position="142"/>
    </location>
</feature>
<proteinExistence type="predicted"/>
<sequence>MSLKNFLPALIIGVVLGAASAFITPAFSDDKRPPAAASTADRQWLSIPQIVDKLEAAGYRNIEEIEREHGKYEVRATRRDGTRSKLYVHPQTGEVMDSRQGERQRASDERGERRSGSADCNERRCRDDLPQAAVGALPPAGK</sequence>
<dbReference type="STRING" id="1454004.AW11_00619"/>
<gene>
    <name evidence="4" type="ORF">AW11_00619</name>
</gene>
<feature type="domain" description="PepSY" evidence="3">
    <location>
        <begin position="24"/>
        <end position="98"/>
    </location>
</feature>
<evidence type="ECO:0000256" key="1">
    <source>
        <dbReference type="SAM" id="MobiDB-lite"/>
    </source>
</evidence>
<dbReference type="InterPro" id="IPR025711">
    <property type="entry name" value="PepSY"/>
</dbReference>
<organism evidence="4 5">
    <name type="scientific">Accumulibacter regalis</name>
    <dbReference type="NCBI Taxonomy" id="522306"/>
    <lineage>
        <taxon>Bacteria</taxon>
        <taxon>Pseudomonadati</taxon>
        <taxon>Pseudomonadota</taxon>
        <taxon>Betaproteobacteria</taxon>
        <taxon>Candidatus Accumulibacter</taxon>
    </lineage>
</organism>
<feature type="compositionally biased region" description="Basic and acidic residues" evidence="1">
    <location>
        <begin position="73"/>
        <end position="83"/>
    </location>
</feature>
<dbReference type="Proteomes" id="UP000022141">
    <property type="component" value="Unassembled WGS sequence"/>
</dbReference>
<dbReference type="Pfam" id="PF13670">
    <property type="entry name" value="PepSY_2"/>
    <property type="match status" value="1"/>
</dbReference>
<accession>A0A011PTN0</accession>
<name>A0A011PTN0_ACCRE</name>
<comment type="caution">
    <text evidence="4">The sequence shown here is derived from an EMBL/GenBank/DDBJ whole genome shotgun (WGS) entry which is preliminary data.</text>
</comment>
<evidence type="ECO:0000256" key="2">
    <source>
        <dbReference type="SAM" id="SignalP"/>
    </source>
</evidence>
<dbReference type="PATRIC" id="fig|1454004.3.peg.642"/>